<dbReference type="PROSITE" id="PS52016">
    <property type="entry name" value="TONB_DEPENDENT_REC_3"/>
    <property type="match status" value="1"/>
</dbReference>
<keyword evidence="11" id="KW-1185">Reference proteome</keyword>
<accession>A0ABP9GGA4</accession>
<dbReference type="Gene3D" id="2.60.40.1120">
    <property type="entry name" value="Carboxypeptidase-like, regulatory domain"/>
    <property type="match status" value="1"/>
</dbReference>
<dbReference type="InterPro" id="IPR023996">
    <property type="entry name" value="TonB-dep_OMP_SusC/RagA"/>
</dbReference>
<feature type="domain" description="TonB-dependent receptor plug" evidence="9">
    <location>
        <begin position="121"/>
        <end position="227"/>
    </location>
</feature>
<keyword evidence="3 7" id="KW-1134">Transmembrane beta strand</keyword>
<keyword evidence="2 7" id="KW-0813">Transport</keyword>
<gene>
    <name evidence="10" type="ORF">GCM10023314_02840</name>
</gene>
<dbReference type="InterPro" id="IPR023997">
    <property type="entry name" value="TonB-dep_OMP_SusC/RagA_CS"/>
</dbReference>
<dbReference type="InterPro" id="IPR012910">
    <property type="entry name" value="Plug_dom"/>
</dbReference>
<evidence type="ECO:0000256" key="2">
    <source>
        <dbReference type="ARBA" id="ARBA00022448"/>
    </source>
</evidence>
<evidence type="ECO:0000256" key="8">
    <source>
        <dbReference type="SAM" id="SignalP"/>
    </source>
</evidence>
<dbReference type="Proteomes" id="UP001501302">
    <property type="component" value="Unassembled WGS sequence"/>
</dbReference>
<evidence type="ECO:0000256" key="1">
    <source>
        <dbReference type="ARBA" id="ARBA00004571"/>
    </source>
</evidence>
<evidence type="ECO:0000256" key="7">
    <source>
        <dbReference type="PROSITE-ProRule" id="PRU01360"/>
    </source>
</evidence>
<keyword evidence="5 7" id="KW-0472">Membrane</keyword>
<comment type="subcellular location">
    <subcellularLocation>
        <location evidence="1 7">Cell outer membrane</location>
        <topology evidence="1 7">Multi-pass membrane protein</topology>
    </subcellularLocation>
</comment>
<dbReference type="Gene3D" id="2.40.170.20">
    <property type="entry name" value="TonB-dependent receptor, beta-barrel domain"/>
    <property type="match status" value="1"/>
</dbReference>
<evidence type="ECO:0000256" key="4">
    <source>
        <dbReference type="ARBA" id="ARBA00022692"/>
    </source>
</evidence>
<organism evidence="10 11">
    <name type="scientific">Algibacter agarivorans</name>
    <dbReference type="NCBI Taxonomy" id="1109741"/>
    <lineage>
        <taxon>Bacteria</taxon>
        <taxon>Pseudomonadati</taxon>
        <taxon>Bacteroidota</taxon>
        <taxon>Flavobacteriia</taxon>
        <taxon>Flavobacteriales</taxon>
        <taxon>Flavobacteriaceae</taxon>
        <taxon>Algibacter</taxon>
    </lineage>
</organism>
<protein>
    <submittedName>
        <fullName evidence="10">TonB-dependent receptor</fullName>
    </submittedName>
</protein>
<reference evidence="11" key="1">
    <citation type="journal article" date="2019" name="Int. J. Syst. Evol. Microbiol.">
        <title>The Global Catalogue of Microorganisms (GCM) 10K type strain sequencing project: providing services to taxonomists for standard genome sequencing and annotation.</title>
        <authorList>
            <consortium name="The Broad Institute Genomics Platform"/>
            <consortium name="The Broad Institute Genome Sequencing Center for Infectious Disease"/>
            <person name="Wu L."/>
            <person name="Ma J."/>
        </authorList>
    </citation>
    <scope>NUCLEOTIDE SEQUENCE [LARGE SCALE GENOMIC DNA]</scope>
    <source>
        <strain evidence="11">JCM 18285</strain>
    </source>
</reference>
<dbReference type="SUPFAM" id="SSF56935">
    <property type="entry name" value="Porins"/>
    <property type="match status" value="1"/>
</dbReference>
<feature type="chain" id="PRO_5046457803" evidence="8">
    <location>
        <begin position="30"/>
        <end position="1012"/>
    </location>
</feature>
<dbReference type="Gene3D" id="2.170.130.10">
    <property type="entry name" value="TonB-dependent receptor, plug domain"/>
    <property type="match status" value="1"/>
</dbReference>
<keyword evidence="10" id="KW-0675">Receptor</keyword>
<dbReference type="InterPro" id="IPR037066">
    <property type="entry name" value="Plug_dom_sf"/>
</dbReference>
<comment type="caution">
    <text evidence="10">The sequence shown here is derived from an EMBL/GenBank/DDBJ whole genome shotgun (WGS) entry which is preliminary data.</text>
</comment>
<keyword evidence="4 7" id="KW-0812">Transmembrane</keyword>
<evidence type="ECO:0000313" key="10">
    <source>
        <dbReference type="EMBL" id="GAA4933806.1"/>
    </source>
</evidence>
<sequence length="1012" mass="109135">MKKQFTQLLGCFTVFVLAFSLVGFQEVNAQQMISGTVVDEAGIPIPGANVLVEGTSTGSVSDFDGNFTISTSPTDVLIISYVGYVTQKVSVGNQTNIKIALAEDAAQLDEVVVVGYGTQKRSDITGAISSVSPKDFAEQPIAIASDALQGRSPGVQVSNSSGAPGSVAVVRIRGANSITNNSSPLYVIDGVLGASFTALNPADIQSIEILKDASASGLYGARGSNGVIIVTTKRGKSDTPVIEFNSLLTTQYLPNSIGKLSAAQHAEIVNSSSGTTEFSPAEIEAFRTNGGTDWEDEIYREGSDALLQNHNLSISGRSEKIDYYISGNKVNNLGILENSNYEREAVRANINFEASDKLRMGFYINYSDELAKNIGNTSSLFNPTAAAILYSPTVPAYGDDGRPTHTGRFSGIATSPTAIAFGRNDNIYTDNTTFNFNLNWDIVENVSYTFTGARRIQHSSNRFFKDDLADLQAPQAFVNENEFQQYQHTHIVEYKNTFNEDHRLSLKGVFEETWAESFSSRATGTGLTNLDRSYFNLALADTYTISSGESESGIRSYVARVEYAFKDKYLLTSTVRQDQSSKFQNKFSNATFPSVAIGWRVSEESFLSDSNVINNLKLRASWGETGNEGVGAYSSFPSLVTGIGSIVDGSTIIFGVGPGGLTNNDLKWETTAQLDLGFDIGFFNNRFTASFDYYKKNTTDVLLTVTPPTYIGGITELLNAGEIENKGFEAMLEGTIIDNEDFQWDAAFNFSTNKATAISLGKDEFIFPAGGNFSGSNGIGTKIEVGGEIGNILGYISDGVWGTDETAEASVFGAVPGDSKYRDVSGPSGVPDGAITSDDITTIGNGAPDFIWGFNNTVSYKNFTLNLFVQSMVGHDILNINRALTNGTGGDSSRTSIDQLNAWTTDNQNTTIPALTSTYQQQPEDSRYVEDGTFIRLKNISLAYNLPKSILESTFIDSVRLSLSGQNLLTITDYEGYDPEVNAGGGSNVFLGYDTGVYPNPKSVTFGLNVKF</sequence>
<dbReference type="InterPro" id="IPR039426">
    <property type="entry name" value="TonB-dep_rcpt-like"/>
</dbReference>
<evidence type="ECO:0000256" key="5">
    <source>
        <dbReference type="ARBA" id="ARBA00023136"/>
    </source>
</evidence>
<evidence type="ECO:0000313" key="11">
    <source>
        <dbReference type="Proteomes" id="UP001501302"/>
    </source>
</evidence>
<dbReference type="Pfam" id="PF07715">
    <property type="entry name" value="Plug"/>
    <property type="match status" value="1"/>
</dbReference>
<keyword evidence="6 7" id="KW-0998">Cell outer membrane</keyword>
<feature type="signal peptide" evidence="8">
    <location>
        <begin position="1"/>
        <end position="29"/>
    </location>
</feature>
<evidence type="ECO:0000256" key="3">
    <source>
        <dbReference type="ARBA" id="ARBA00022452"/>
    </source>
</evidence>
<dbReference type="EMBL" id="BAABJJ010000003">
    <property type="protein sequence ID" value="GAA4933806.1"/>
    <property type="molecule type" value="Genomic_DNA"/>
</dbReference>
<proteinExistence type="inferred from homology"/>
<dbReference type="InterPro" id="IPR036942">
    <property type="entry name" value="Beta-barrel_TonB_sf"/>
</dbReference>
<dbReference type="InterPro" id="IPR008969">
    <property type="entry name" value="CarboxyPept-like_regulatory"/>
</dbReference>
<dbReference type="Pfam" id="PF13715">
    <property type="entry name" value="CarbopepD_reg_2"/>
    <property type="match status" value="1"/>
</dbReference>
<comment type="similarity">
    <text evidence="7">Belongs to the TonB-dependent receptor family.</text>
</comment>
<name>A0ABP9GGA4_9FLAO</name>
<evidence type="ECO:0000259" key="9">
    <source>
        <dbReference type="Pfam" id="PF07715"/>
    </source>
</evidence>
<dbReference type="SUPFAM" id="SSF49464">
    <property type="entry name" value="Carboxypeptidase regulatory domain-like"/>
    <property type="match status" value="1"/>
</dbReference>
<dbReference type="NCBIfam" id="TIGR04056">
    <property type="entry name" value="OMP_RagA_SusC"/>
    <property type="match status" value="1"/>
</dbReference>
<dbReference type="NCBIfam" id="TIGR04057">
    <property type="entry name" value="SusC_RagA_signa"/>
    <property type="match status" value="1"/>
</dbReference>
<dbReference type="RefSeq" id="WP_345189740.1">
    <property type="nucleotide sequence ID" value="NZ_BAABJJ010000003.1"/>
</dbReference>
<evidence type="ECO:0000256" key="6">
    <source>
        <dbReference type="ARBA" id="ARBA00023237"/>
    </source>
</evidence>
<keyword evidence="8" id="KW-0732">Signal</keyword>